<dbReference type="GO" id="GO:0016853">
    <property type="term" value="F:isomerase activity"/>
    <property type="evidence" value="ECO:0007669"/>
    <property type="project" value="UniProtKB-KW"/>
</dbReference>
<dbReference type="SUPFAM" id="SSF51658">
    <property type="entry name" value="Xylose isomerase-like"/>
    <property type="match status" value="1"/>
</dbReference>
<dbReference type="RefSeq" id="WP_092666584.1">
    <property type="nucleotide sequence ID" value="NZ_LT629734.1"/>
</dbReference>
<reference evidence="4" key="1">
    <citation type="submission" date="2016-10" db="EMBL/GenBank/DDBJ databases">
        <authorList>
            <person name="Varghese N."/>
            <person name="Submissions S."/>
        </authorList>
    </citation>
    <scope>NUCLEOTIDE SEQUENCE [LARGE SCALE GENOMIC DNA]</scope>
    <source>
        <strain evidence="4">DSM 22965</strain>
    </source>
</reference>
<dbReference type="AlphaFoldDB" id="A0A1H1PWC3"/>
<dbReference type="Pfam" id="PF01261">
    <property type="entry name" value="AP_endonuc_2"/>
    <property type="match status" value="1"/>
</dbReference>
<protein>
    <submittedName>
        <fullName evidence="3">Sugar phosphate isomerase/epimerase</fullName>
    </submittedName>
</protein>
<dbReference type="PANTHER" id="PTHR12110:SF41">
    <property type="entry name" value="INOSOSE DEHYDRATASE"/>
    <property type="match status" value="1"/>
</dbReference>
<dbReference type="InterPro" id="IPR013022">
    <property type="entry name" value="Xyl_isomerase-like_TIM-brl"/>
</dbReference>
<keyword evidence="1" id="KW-0119">Carbohydrate metabolism</keyword>
<organism evidence="3 4">
    <name type="scientific">Agrococcus carbonis</name>
    <dbReference type="NCBI Taxonomy" id="684552"/>
    <lineage>
        <taxon>Bacteria</taxon>
        <taxon>Bacillati</taxon>
        <taxon>Actinomycetota</taxon>
        <taxon>Actinomycetes</taxon>
        <taxon>Micrococcales</taxon>
        <taxon>Microbacteriaceae</taxon>
        <taxon>Agrococcus</taxon>
    </lineage>
</organism>
<name>A0A1H1PWC3_9MICO</name>
<evidence type="ECO:0000259" key="2">
    <source>
        <dbReference type="Pfam" id="PF01261"/>
    </source>
</evidence>
<gene>
    <name evidence="3" type="ORF">SAMN04489719_1665</name>
</gene>
<dbReference type="OrthoDB" id="2817989at2"/>
<evidence type="ECO:0000256" key="1">
    <source>
        <dbReference type="ARBA" id="ARBA00023277"/>
    </source>
</evidence>
<accession>A0A1H1PWC3</accession>
<keyword evidence="4" id="KW-1185">Reference proteome</keyword>
<dbReference type="PANTHER" id="PTHR12110">
    <property type="entry name" value="HYDROXYPYRUVATE ISOMERASE"/>
    <property type="match status" value="1"/>
</dbReference>
<dbReference type="EMBL" id="LT629734">
    <property type="protein sequence ID" value="SDS15508.1"/>
    <property type="molecule type" value="Genomic_DNA"/>
</dbReference>
<evidence type="ECO:0000313" key="3">
    <source>
        <dbReference type="EMBL" id="SDS15508.1"/>
    </source>
</evidence>
<sequence length="293" mass="30733">MSLPSRLGCSTITFQHLPLDDALVDIAALGVTEIDLGALPGVCDHVPFGLDDTAIERVVGALAASGLRVRSVNGDIGDLNAPHADAAARTAHLERLLRLTAAAGAQALVLPAGALEHEPIESESADLERIAAALSTAGDAASAHGVELWVESLHFLRFSWGRERADALHARLDALGARVGVVLDVAHVTAAGDDLDDTIAAWGERIAHVHLRDAVRGDFSRRIGEGDVDFASAFRALDAVGYDGGFTLEQPSRAYVDDATTVAGGDRRAELAAVAERSLTRLRHAMTASAPER</sequence>
<evidence type="ECO:0000313" key="4">
    <source>
        <dbReference type="Proteomes" id="UP000199649"/>
    </source>
</evidence>
<dbReference type="Proteomes" id="UP000199649">
    <property type="component" value="Chromosome I"/>
</dbReference>
<dbReference type="InterPro" id="IPR036237">
    <property type="entry name" value="Xyl_isomerase-like_sf"/>
</dbReference>
<dbReference type="Gene3D" id="3.20.20.150">
    <property type="entry name" value="Divalent-metal-dependent TIM barrel enzymes"/>
    <property type="match status" value="1"/>
</dbReference>
<dbReference type="STRING" id="684552.SAMN04489719_1665"/>
<feature type="domain" description="Xylose isomerase-like TIM barrel" evidence="2">
    <location>
        <begin position="26"/>
        <end position="258"/>
    </location>
</feature>
<dbReference type="InterPro" id="IPR050312">
    <property type="entry name" value="IolE/XylAMocC-like"/>
</dbReference>
<keyword evidence="3" id="KW-0413">Isomerase</keyword>
<proteinExistence type="predicted"/>